<evidence type="ECO:0000256" key="1">
    <source>
        <dbReference type="ARBA" id="ARBA00038240"/>
    </source>
</evidence>
<evidence type="ECO:0000313" key="4">
    <source>
        <dbReference type="Proteomes" id="UP000215509"/>
    </source>
</evidence>
<keyword evidence="3" id="KW-0808">Transferase</keyword>
<organism evidence="3 4">
    <name type="scientific">Paenibacillus rigui</name>
    <dbReference type="NCBI Taxonomy" id="554312"/>
    <lineage>
        <taxon>Bacteria</taxon>
        <taxon>Bacillati</taxon>
        <taxon>Bacillota</taxon>
        <taxon>Bacilli</taxon>
        <taxon>Bacillales</taxon>
        <taxon>Paenibacillaceae</taxon>
        <taxon>Paenibacillus</taxon>
    </lineage>
</organism>
<proteinExistence type="inferred from homology"/>
<accession>A0A229UFX6</accession>
<dbReference type="Pfam" id="PF01636">
    <property type="entry name" value="APH"/>
    <property type="match status" value="1"/>
</dbReference>
<dbReference type="GO" id="GO:0019202">
    <property type="term" value="F:amino acid kinase activity"/>
    <property type="evidence" value="ECO:0007669"/>
    <property type="project" value="TreeGrafter"/>
</dbReference>
<dbReference type="PANTHER" id="PTHR21064:SF6">
    <property type="entry name" value="AMINOGLYCOSIDE PHOSPHOTRANSFERASE DOMAIN-CONTAINING PROTEIN"/>
    <property type="match status" value="1"/>
</dbReference>
<name>A0A229UFX6_9BACL</name>
<dbReference type="InterPro" id="IPR011009">
    <property type="entry name" value="Kinase-like_dom_sf"/>
</dbReference>
<comment type="caution">
    <text evidence="3">The sequence shown here is derived from an EMBL/GenBank/DDBJ whole genome shotgun (WGS) entry which is preliminary data.</text>
</comment>
<reference evidence="3 4" key="1">
    <citation type="submission" date="2017-07" db="EMBL/GenBank/DDBJ databases">
        <title>Genome sequencing and assembly of Paenibacillus rigui.</title>
        <authorList>
            <person name="Mayilraj S."/>
        </authorList>
    </citation>
    <scope>NUCLEOTIDE SEQUENCE [LARGE SCALE GENOMIC DNA]</scope>
    <source>
        <strain evidence="3 4">JCM 16352</strain>
    </source>
</reference>
<dbReference type="RefSeq" id="WP_094018872.1">
    <property type="nucleotide sequence ID" value="NZ_NMQW01000091.1"/>
</dbReference>
<dbReference type="Proteomes" id="UP000215509">
    <property type="component" value="Unassembled WGS sequence"/>
</dbReference>
<sequence>MKPFFHFDTDETRQSLLSRARNVALRAIQQYEIEWNCIRFIQLSDTITYKIETNRMDNYLLRIHSERVNKEEIISELVFLHELRKIGDLIVPEGIISRNGSYVLECETEEGYRKPCVTIMKWVEGERWSEEFTDSHVSSIGVMMGKLHETSASLDAPHNFVRPHWGISSFRKEITKLERYYPRFLSGGSWMLYQKAIDKIIHQLESMQRDVRNYGLIHADLHSGNVVFNNGLPYPIDFGRCGFGYYLYDMAAALLELYPKHRWLLIQGYESVVKLGKDYIRDLECFFIMFMIENYCHHSSDTREIPSLIEEQKYALAYITEYTNDRSFLFKIIEPIEPEKIEFFSELEEGPNI</sequence>
<dbReference type="Gene3D" id="3.90.1200.10">
    <property type="match status" value="1"/>
</dbReference>
<keyword evidence="4" id="KW-1185">Reference proteome</keyword>
<dbReference type="InterPro" id="IPR050249">
    <property type="entry name" value="Pseudomonas-type_ThrB"/>
</dbReference>
<dbReference type="AlphaFoldDB" id="A0A229UFX6"/>
<evidence type="ECO:0000259" key="2">
    <source>
        <dbReference type="Pfam" id="PF01636"/>
    </source>
</evidence>
<evidence type="ECO:0000313" key="3">
    <source>
        <dbReference type="EMBL" id="OXM82285.1"/>
    </source>
</evidence>
<dbReference type="InterPro" id="IPR002575">
    <property type="entry name" value="Aminoglycoside_PTrfase"/>
</dbReference>
<dbReference type="PANTHER" id="PTHR21064">
    <property type="entry name" value="AMINOGLYCOSIDE PHOSPHOTRANSFERASE DOMAIN-CONTAINING PROTEIN-RELATED"/>
    <property type="match status" value="1"/>
</dbReference>
<gene>
    <name evidence="3" type="ORF">CF651_31750</name>
</gene>
<dbReference type="OrthoDB" id="4030632at2"/>
<comment type="similarity">
    <text evidence="1">Belongs to the pseudomonas-type ThrB family.</text>
</comment>
<feature type="domain" description="Aminoglycoside phosphotransferase" evidence="2">
    <location>
        <begin position="48"/>
        <end position="255"/>
    </location>
</feature>
<dbReference type="SUPFAM" id="SSF56112">
    <property type="entry name" value="Protein kinase-like (PK-like)"/>
    <property type="match status" value="1"/>
</dbReference>
<dbReference type="EMBL" id="NMQW01000091">
    <property type="protein sequence ID" value="OXM82285.1"/>
    <property type="molecule type" value="Genomic_DNA"/>
</dbReference>
<protein>
    <submittedName>
        <fullName evidence="3">Aminoglycoside phosphotransferase</fullName>
    </submittedName>
</protein>